<dbReference type="HAMAP" id="MF_00037">
    <property type="entry name" value="MurB"/>
    <property type="match status" value="1"/>
</dbReference>
<comment type="similarity">
    <text evidence="19">Belongs to the MurB family.</text>
</comment>
<dbReference type="GO" id="GO:0005829">
    <property type="term" value="C:cytosol"/>
    <property type="evidence" value="ECO:0007669"/>
    <property type="project" value="TreeGrafter"/>
</dbReference>
<dbReference type="Gene3D" id="3.90.78.10">
    <property type="entry name" value="UDP-N-acetylenolpyruvoylglucosamine reductase, C-terminal domain"/>
    <property type="match status" value="1"/>
</dbReference>
<evidence type="ECO:0000256" key="13">
    <source>
        <dbReference type="ARBA" id="ARBA00022984"/>
    </source>
</evidence>
<protein>
    <recommendedName>
        <fullName evidence="6 19">UDP-N-acetylenolpyruvoylglucosamine reductase</fullName>
        <ecNumber evidence="5 19">1.3.1.98</ecNumber>
    </recommendedName>
    <alternativeName>
        <fullName evidence="17 19">UDP-N-acetylmuramate dehydrogenase</fullName>
    </alternativeName>
</protein>
<sequence length="345" mass="37922">MQLQHNVDLTPLNTFGLNARARYFTALENAALLPELCALPEFDRSSVLWLGGGSNVLFMQDYPGLVVHMCNSGVREIGRSDGLVYIEAQAGEIWHDFVLQTLEMGLSGLENLSLIPGTVGASPVQNIGAYGVEVKDVIRSVRCFDLETGKFVELDNAQCRFAYRESIFKQEGKGRYVITAVTFALRENFEPNIRYGDLAAILEENCGGREITAKDVSDAVCIIRRSKLPDPKELGNVGSFFKNPVVPAQQATALKKQYSDMPAYPQENGSVKLAAGWLIDQCRLKGYEVGGAAVHDKQALVLVNRNQASAADVRALAEYVCNQVEEKFGVALQPEPNWLPDVHVI</sequence>
<dbReference type="PATRIC" id="fig|1470200.3.peg.1551"/>
<evidence type="ECO:0000256" key="17">
    <source>
        <dbReference type="ARBA" id="ARBA00031026"/>
    </source>
</evidence>
<dbReference type="InterPro" id="IPR036635">
    <property type="entry name" value="MurB_C_sf"/>
</dbReference>
<dbReference type="GO" id="GO:0071555">
    <property type="term" value="P:cell wall organization"/>
    <property type="evidence" value="ECO:0007669"/>
    <property type="project" value="UniProtKB-KW"/>
</dbReference>
<dbReference type="GO" id="GO:0051301">
    <property type="term" value="P:cell division"/>
    <property type="evidence" value="ECO:0007669"/>
    <property type="project" value="UniProtKB-KW"/>
</dbReference>
<keyword evidence="14 19" id="KW-0560">Oxidoreductase</keyword>
<dbReference type="NCBIfam" id="NF010478">
    <property type="entry name" value="PRK13903.1"/>
    <property type="match status" value="1"/>
</dbReference>
<keyword evidence="13 19" id="KW-0573">Peptidoglycan synthesis</keyword>
<dbReference type="InterPro" id="IPR003170">
    <property type="entry name" value="MurB"/>
</dbReference>
<evidence type="ECO:0000256" key="3">
    <source>
        <dbReference type="ARBA" id="ARBA00004496"/>
    </source>
</evidence>
<comment type="catalytic activity">
    <reaction evidence="18 19">
        <text>UDP-N-acetyl-alpha-D-muramate + NADP(+) = UDP-N-acetyl-3-O-(1-carboxyvinyl)-alpha-D-glucosamine + NADPH + H(+)</text>
        <dbReference type="Rhea" id="RHEA:12248"/>
        <dbReference type="ChEBI" id="CHEBI:15378"/>
        <dbReference type="ChEBI" id="CHEBI:57783"/>
        <dbReference type="ChEBI" id="CHEBI:58349"/>
        <dbReference type="ChEBI" id="CHEBI:68483"/>
        <dbReference type="ChEBI" id="CHEBI:70757"/>
        <dbReference type="EC" id="1.3.1.98"/>
    </reaction>
</comment>
<dbReference type="InterPro" id="IPR036318">
    <property type="entry name" value="FAD-bd_PCMH-like_sf"/>
</dbReference>
<evidence type="ECO:0000256" key="16">
    <source>
        <dbReference type="ARBA" id="ARBA00023316"/>
    </source>
</evidence>
<dbReference type="InterPro" id="IPR016167">
    <property type="entry name" value="FAD-bd_PCMH_sub1"/>
</dbReference>
<keyword evidence="10 19" id="KW-0274">FAD</keyword>
<comment type="caution">
    <text evidence="21">The sequence shown here is derived from an EMBL/GenBank/DDBJ whole genome shotgun (WGS) entry which is preliminary data.</text>
</comment>
<comment type="pathway">
    <text evidence="4 19">Cell wall biogenesis; peptidoglycan biosynthesis.</text>
</comment>
<evidence type="ECO:0000256" key="9">
    <source>
        <dbReference type="ARBA" id="ARBA00022630"/>
    </source>
</evidence>
<dbReference type="GO" id="GO:0008360">
    <property type="term" value="P:regulation of cell shape"/>
    <property type="evidence" value="ECO:0007669"/>
    <property type="project" value="UniProtKB-KW"/>
</dbReference>
<dbReference type="InterPro" id="IPR011601">
    <property type="entry name" value="MurB_C"/>
</dbReference>
<evidence type="ECO:0000313" key="22">
    <source>
        <dbReference type="Proteomes" id="UP000036027"/>
    </source>
</evidence>
<evidence type="ECO:0000256" key="18">
    <source>
        <dbReference type="ARBA" id="ARBA00048914"/>
    </source>
</evidence>
<evidence type="ECO:0000256" key="19">
    <source>
        <dbReference type="HAMAP-Rule" id="MF_00037"/>
    </source>
</evidence>
<evidence type="ECO:0000256" key="7">
    <source>
        <dbReference type="ARBA" id="ARBA00022490"/>
    </source>
</evidence>
<evidence type="ECO:0000256" key="15">
    <source>
        <dbReference type="ARBA" id="ARBA00023306"/>
    </source>
</evidence>
<comment type="cofactor">
    <cofactor evidence="1 19">
        <name>FAD</name>
        <dbReference type="ChEBI" id="CHEBI:57692"/>
    </cofactor>
</comment>
<evidence type="ECO:0000256" key="1">
    <source>
        <dbReference type="ARBA" id="ARBA00001974"/>
    </source>
</evidence>
<gene>
    <name evidence="19" type="primary">murB</name>
    <name evidence="21" type="ORF">PL75_02375</name>
</gene>
<keyword evidence="22" id="KW-1185">Reference proteome</keyword>
<comment type="subcellular location">
    <subcellularLocation>
        <location evidence="3 19">Cytoplasm</location>
    </subcellularLocation>
</comment>
<keyword evidence="11 19" id="KW-0521">NADP</keyword>
<organism evidence="21 22">
    <name type="scientific">Neisseria arctica</name>
    <dbReference type="NCBI Taxonomy" id="1470200"/>
    <lineage>
        <taxon>Bacteria</taxon>
        <taxon>Pseudomonadati</taxon>
        <taxon>Pseudomonadota</taxon>
        <taxon>Betaproteobacteria</taxon>
        <taxon>Neisseriales</taxon>
        <taxon>Neisseriaceae</taxon>
        <taxon>Neisseria</taxon>
    </lineage>
</organism>
<evidence type="ECO:0000256" key="6">
    <source>
        <dbReference type="ARBA" id="ARBA00015188"/>
    </source>
</evidence>
<reference evidence="21 22" key="1">
    <citation type="submission" date="2014-11" db="EMBL/GenBank/DDBJ databases">
        <title>Genome of a novel goose pathogen.</title>
        <authorList>
            <person name="Hansen C.M."/>
            <person name="Hueffer K."/>
            <person name="Choi S.C."/>
        </authorList>
    </citation>
    <scope>NUCLEOTIDE SEQUENCE [LARGE SCALE GENOMIC DNA]</scope>
    <source>
        <strain evidence="21 22">KH1503</strain>
    </source>
</reference>
<dbReference type="GO" id="GO:0008762">
    <property type="term" value="F:UDP-N-acetylmuramate dehydrogenase activity"/>
    <property type="evidence" value="ECO:0007669"/>
    <property type="project" value="UniProtKB-UniRule"/>
</dbReference>
<dbReference type="AlphaFoldDB" id="A0A0J0YTJ3"/>
<evidence type="ECO:0000256" key="12">
    <source>
        <dbReference type="ARBA" id="ARBA00022960"/>
    </source>
</evidence>
<dbReference type="Proteomes" id="UP000036027">
    <property type="component" value="Unassembled WGS sequence"/>
</dbReference>
<dbReference type="GO" id="GO:0009252">
    <property type="term" value="P:peptidoglycan biosynthetic process"/>
    <property type="evidence" value="ECO:0007669"/>
    <property type="project" value="UniProtKB-UniRule"/>
</dbReference>
<feature type="active site" evidence="19">
    <location>
        <position position="164"/>
    </location>
</feature>
<dbReference type="Pfam" id="PF01565">
    <property type="entry name" value="FAD_binding_4"/>
    <property type="match status" value="1"/>
</dbReference>
<evidence type="ECO:0000313" key="21">
    <source>
        <dbReference type="EMBL" id="KLT73442.1"/>
    </source>
</evidence>
<dbReference type="STRING" id="1470200.PL75_02375"/>
<keyword evidence="9 19" id="KW-0285">Flavoprotein</keyword>
<dbReference type="PANTHER" id="PTHR21071">
    <property type="entry name" value="UDP-N-ACETYLENOLPYRUVOYLGLUCOSAMINE REDUCTASE"/>
    <property type="match status" value="1"/>
</dbReference>
<dbReference type="GO" id="GO:0071949">
    <property type="term" value="F:FAD binding"/>
    <property type="evidence" value="ECO:0007669"/>
    <property type="project" value="InterPro"/>
</dbReference>
<evidence type="ECO:0000256" key="5">
    <source>
        <dbReference type="ARBA" id="ARBA00012518"/>
    </source>
</evidence>
<dbReference type="Gene3D" id="3.30.465.10">
    <property type="match status" value="1"/>
</dbReference>
<dbReference type="UniPathway" id="UPA00219"/>
<dbReference type="Pfam" id="PF02873">
    <property type="entry name" value="MurB_C"/>
    <property type="match status" value="1"/>
</dbReference>
<keyword evidence="16 19" id="KW-0961">Cell wall biogenesis/degradation</keyword>
<evidence type="ECO:0000256" key="4">
    <source>
        <dbReference type="ARBA" id="ARBA00004752"/>
    </source>
</evidence>
<evidence type="ECO:0000256" key="10">
    <source>
        <dbReference type="ARBA" id="ARBA00022827"/>
    </source>
</evidence>
<keyword evidence="15 19" id="KW-0131">Cell cycle</keyword>
<feature type="active site" description="Proton donor" evidence="19">
    <location>
        <position position="239"/>
    </location>
</feature>
<proteinExistence type="inferred from homology"/>
<dbReference type="NCBIfam" id="NF000755">
    <property type="entry name" value="PRK00046.1"/>
    <property type="match status" value="1"/>
</dbReference>
<dbReference type="EC" id="1.3.1.98" evidence="5 19"/>
<evidence type="ECO:0000256" key="8">
    <source>
        <dbReference type="ARBA" id="ARBA00022618"/>
    </source>
</evidence>
<dbReference type="PROSITE" id="PS51387">
    <property type="entry name" value="FAD_PCMH"/>
    <property type="match status" value="1"/>
</dbReference>
<dbReference type="NCBIfam" id="TIGR00179">
    <property type="entry name" value="murB"/>
    <property type="match status" value="1"/>
</dbReference>
<feature type="domain" description="FAD-binding PCMH-type" evidence="20">
    <location>
        <begin position="16"/>
        <end position="188"/>
    </location>
</feature>
<evidence type="ECO:0000256" key="14">
    <source>
        <dbReference type="ARBA" id="ARBA00023002"/>
    </source>
</evidence>
<keyword evidence="12 19" id="KW-0133">Cell shape</keyword>
<comment type="function">
    <text evidence="2 19">Cell wall formation.</text>
</comment>
<dbReference type="Gene3D" id="3.30.43.10">
    <property type="entry name" value="Uridine Diphospho-n-acetylenolpyruvylglucosamine Reductase, domain 2"/>
    <property type="match status" value="1"/>
</dbReference>
<dbReference type="RefSeq" id="WP_047760317.1">
    <property type="nucleotide sequence ID" value="NZ_CP091510.1"/>
</dbReference>
<keyword evidence="7 19" id="KW-0963">Cytoplasm</keyword>
<keyword evidence="8 19" id="KW-0132">Cell division</keyword>
<dbReference type="PANTHER" id="PTHR21071:SF4">
    <property type="entry name" value="UDP-N-ACETYLENOLPYRUVOYLGLUCOSAMINE REDUCTASE"/>
    <property type="match status" value="1"/>
</dbReference>
<dbReference type="InterPro" id="IPR016169">
    <property type="entry name" value="FAD-bd_PCMH_sub2"/>
</dbReference>
<accession>A0A0J0YTJ3</accession>
<evidence type="ECO:0000256" key="2">
    <source>
        <dbReference type="ARBA" id="ARBA00003921"/>
    </source>
</evidence>
<dbReference type="InterPro" id="IPR016166">
    <property type="entry name" value="FAD-bd_PCMH"/>
</dbReference>
<feature type="active site" evidence="19">
    <location>
        <position position="335"/>
    </location>
</feature>
<dbReference type="EMBL" id="JTDO01000003">
    <property type="protein sequence ID" value="KLT73442.1"/>
    <property type="molecule type" value="Genomic_DNA"/>
</dbReference>
<name>A0A0J0YTJ3_9NEIS</name>
<evidence type="ECO:0000256" key="11">
    <source>
        <dbReference type="ARBA" id="ARBA00022857"/>
    </source>
</evidence>
<evidence type="ECO:0000259" key="20">
    <source>
        <dbReference type="PROSITE" id="PS51387"/>
    </source>
</evidence>
<dbReference type="OrthoDB" id="9804753at2"/>
<dbReference type="InterPro" id="IPR006094">
    <property type="entry name" value="Oxid_FAD_bind_N"/>
</dbReference>
<dbReference type="SUPFAM" id="SSF56176">
    <property type="entry name" value="FAD-binding/transporter-associated domain-like"/>
    <property type="match status" value="1"/>
</dbReference>
<dbReference type="SUPFAM" id="SSF56194">
    <property type="entry name" value="Uridine diphospho-N-Acetylenolpyruvylglucosamine reductase, MurB, C-terminal domain"/>
    <property type="match status" value="1"/>
</dbReference>